<organism evidence="1 2">
    <name type="scientific">Prevotella corporis</name>
    <dbReference type="NCBI Taxonomy" id="28128"/>
    <lineage>
        <taxon>Bacteria</taxon>
        <taxon>Pseudomonadati</taxon>
        <taxon>Bacteroidota</taxon>
        <taxon>Bacteroidia</taxon>
        <taxon>Bacteroidales</taxon>
        <taxon>Prevotellaceae</taxon>
        <taxon>Prevotella</taxon>
    </lineage>
</organism>
<reference evidence="2" key="1">
    <citation type="submission" date="2016-01" db="EMBL/GenBank/DDBJ databases">
        <authorList>
            <person name="Mitreva M."/>
            <person name="Pepin K.H."/>
            <person name="Mihindukulasuriya K.A."/>
            <person name="Fulton R."/>
            <person name="Fronick C."/>
            <person name="O'Laughlin M."/>
            <person name="Miner T."/>
            <person name="Herter B."/>
            <person name="Rosa B.A."/>
            <person name="Cordes M."/>
            <person name="Tomlinson C."/>
            <person name="Wollam A."/>
            <person name="Palsikar V.B."/>
            <person name="Mardis E.R."/>
            <person name="Wilson R.K."/>
        </authorList>
    </citation>
    <scope>NUCLEOTIDE SEQUENCE [LARGE SCALE GENOMIC DNA]</scope>
    <source>
        <strain evidence="2">MJR7716</strain>
    </source>
</reference>
<evidence type="ECO:0000313" key="1">
    <source>
        <dbReference type="EMBL" id="KXA43639.1"/>
    </source>
</evidence>
<proteinExistence type="predicted"/>
<protein>
    <submittedName>
        <fullName evidence="1">Uncharacterized protein</fullName>
    </submittedName>
</protein>
<accession>A0A133QL82</accession>
<dbReference type="PATRIC" id="fig|28128.5.peg.385"/>
<gene>
    <name evidence="1" type="ORF">HMPREF3226_00387</name>
</gene>
<keyword evidence="2" id="KW-1185">Reference proteome</keyword>
<comment type="caution">
    <text evidence="1">The sequence shown here is derived from an EMBL/GenBank/DDBJ whole genome shotgun (WGS) entry which is preliminary data.</text>
</comment>
<dbReference type="AlphaFoldDB" id="A0A133QL82"/>
<sequence length="43" mass="5036">MLPVFLLILLALVSYVGKSTTNKFLDYQRKIVQGENDRFEFNN</sequence>
<evidence type="ECO:0000313" key="2">
    <source>
        <dbReference type="Proteomes" id="UP000070533"/>
    </source>
</evidence>
<dbReference type="EMBL" id="LRQG01000016">
    <property type="protein sequence ID" value="KXA43639.1"/>
    <property type="molecule type" value="Genomic_DNA"/>
</dbReference>
<name>A0A133QL82_9BACT</name>
<dbReference type="Proteomes" id="UP000070533">
    <property type="component" value="Unassembled WGS sequence"/>
</dbReference>